<keyword evidence="3" id="KW-1185">Reference proteome</keyword>
<organism evidence="2 3">
    <name type="scientific">Psychromonas aquatilis</name>
    <dbReference type="NCBI Taxonomy" id="2005072"/>
    <lineage>
        <taxon>Bacteria</taxon>
        <taxon>Pseudomonadati</taxon>
        <taxon>Pseudomonadota</taxon>
        <taxon>Gammaproteobacteria</taxon>
        <taxon>Alteromonadales</taxon>
        <taxon>Psychromonadaceae</taxon>
        <taxon>Psychromonas</taxon>
    </lineage>
</organism>
<keyword evidence="2" id="KW-0645">Protease</keyword>
<name>A0ABU9GQ22_9GAMM</name>
<comment type="caution">
    <text evidence="2">The sequence shown here is derived from an EMBL/GenBank/DDBJ whole genome shotgun (WGS) entry which is preliminary data.</text>
</comment>
<protein>
    <submittedName>
        <fullName evidence="2">SprT family zinc-dependent metalloprotease</fullName>
    </submittedName>
</protein>
<accession>A0ABU9GQ22</accession>
<dbReference type="NCBIfam" id="NF003421">
    <property type="entry name" value="PRK04860.1"/>
    <property type="match status" value="1"/>
</dbReference>
<evidence type="ECO:0000313" key="2">
    <source>
        <dbReference type="EMBL" id="MEL0629370.1"/>
    </source>
</evidence>
<dbReference type="InterPro" id="IPR006640">
    <property type="entry name" value="SprT-like_domain"/>
</dbReference>
<proteinExistence type="predicted"/>
<keyword evidence="2" id="KW-0482">Metalloprotease</keyword>
<dbReference type="SMART" id="SM00731">
    <property type="entry name" value="SprT"/>
    <property type="match status" value="1"/>
</dbReference>
<evidence type="ECO:0000313" key="3">
    <source>
        <dbReference type="Proteomes" id="UP001369082"/>
    </source>
</evidence>
<dbReference type="Proteomes" id="UP001369082">
    <property type="component" value="Unassembled WGS sequence"/>
</dbReference>
<sequence length="162" mass="18718">MLSIEDKKALAVKGEDCFILAECFFDRAFKRPGYLFNQGGRSAGSAHLQKNLLNFNPILYHQNKAIFIKEVVAHEIAHLITYQLYGRVKPHGKEWQYIMTQVFNLPANTTHQLDISDVQGKLFLYRCACSEHQLTVRRHNKIKKGTVYLCKKCKCELEEVSK</sequence>
<keyword evidence="2" id="KW-0378">Hydrolase</keyword>
<evidence type="ECO:0000259" key="1">
    <source>
        <dbReference type="SMART" id="SM00731"/>
    </source>
</evidence>
<dbReference type="EMBL" id="JBAKAZ010000020">
    <property type="protein sequence ID" value="MEL0629370.1"/>
    <property type="molecule type" value="Genomic_DNA"/>
</dbReference>
<dbReference type="RefSeq" id="WP_341597379.1">
    <property type="nucleotide sequence ID" value="NZ_JBAKAZ010000020.1"/>
</dbReference>
<dbReference type="GO" id="GO:0008237">
    <property type="term" value="F:metallopeptidase activity"/>
    <property type="evidence" value="ECO:0007669"/>
    <property type="project" value="UniProtKB-KW"/>
</dbReference>
<dbReference type="Pfam" id="PF10263">
    <property type="entry name" value="SprT-like"/>
    <property type="match status" value="1"/>
</dbReference>
<dbReference type="Pfam" id="PF17283">
    <property type="entry name" value="Zn_ribbon_SprT"/>
    <property type="match status" value="1"/>
</dbReference>
<reference evidence="2 3" key="1">
    <citation type="submission" date="2024-02" db="EMBL/GenBank/DDBJ databases">
        <title>Bacteria isolated from the canopy kelp, Nereocystis luetkeana.</title>
        <authorList>
            <person name="Pfister C.A."/>
            <person name="Younker I.T."/>
            <person name="Light S.H."/>
        </authorList>
    </citation>
    <scope>NUCLEOTIDE SEQUENCE [LARGE SCALE GENOMIC DNA]</scope>
    <source>
        <strain evidence="2 3">TI.1.05</strain>
    </source>
</reference>
<dbReference type="InterPro" id="IPR035240">
    <property type="entry name" value="SprT_Zn_ribbon"/>
</dbReference>
<gene>
    <name evidence="2" type="ORF">V6256_07095</name>
</gene>
<feature type="domain" description="SprT-like" evidence="1">
    <location>
        <begin position="12"/>
        <end position="160"/>
    </location>
</feature>
<dbReference type="PANTHER" id="PTHR38773:SF1">
    <property type="entry name" value="PROTEIN SPRT"/>
    <property type="match status" value="1"/>
</dbReference>
<dbReference type="PANTHER" id="PTHR38773">
    <property type="entry name" value="PROTEIN SPRT"/>
    <property type="match status" value="1"/>
</dbReference>